<feature type="chain" id="PRO_5026823614" evidence="2">
    <location>
        <begin position="26"/>
        <end position="383"/>
    </location>
</feature>
<feature type="compositionally biased region" description="Basic and acidic residues" evidence="1">
    <location>
        <begin position="254"/>
        <end position="284"/>
    </location>
</feature>
<sequence length="383" mass="43185">MVILNRYIVLLCLSTYNMYTAECFAANIMRNLGASFTNVTEEVRTTLIPRNLAILRNNQRNKNRHAHEVFEGTTTDDTEQHFTNSQRATESRSSIVGNRSSQRVTILNTQTNSRSNDPTRLIRIEGDYSQVQDFSNNNGKQKSGQNLISKTDNLKHAVNQHISNASHQDLSIGVGKNTNQGRSHLINNQTPVIYNEVSNSKLQPSLPVGDNVYSNIHQYPIPEDSINYNNIHTNVPTRHVVSKIPNSQNIHNVQDNHERTRSQERLRQDTSSDIHQHQGPKENTKMNNAHPLPDESYMHNFNNTTDRQEEGKKLNNKESAHRHTEKDSIVFPTGTTTPIVSNGELPPVDTTNVTIGTRFIINAPEKECTDGKVLQNGHCRSAA</sequence>
<feature type="region of interest" description="Disordered" evidence="1">
    <location>
        <begin position="73"/>
        <end position="102"/>
    </location>
</feature>
<organism evidence="3">
    <name type="scientific">Xenopsylla cheopis</name>
    <name type="common">Oriental rat flea</name>
    <name type="synonym">Pulex cheopis</name>
    <dbReference type="NCBI Taxonomy" id="163159"/>
    <lineage>
        <taxon>Eukaryota</taxon>
        <taxon>Metazoa</taxon>
        <taxon>Ecdysozoa</taxon>
        <taxon>Arthropoda</taxon>
        <taxon>Hexapoda</taxon>
        <taxon>Insecta</taxon>
        <taxon>Pterygota</taxon>
        <taxon>Neoptera</taxon>
        <taxon>Endopterygota</taxon>
        <taxon>Siphonaptera</taxon>
        <taxon>Pulicidae</taxon>
        <taxon>Xenopsyllinae</taxon>
        <taxon>Xenopsylla</taxon>
    </lineage>
</organism>
<feature type="compositionally biased region" description="Polar residues" evidence="1">
    <location>
        <begin position="244"/>
        <end position="253"/>
    </location>
</feature>
<dbReference type="EMBL" id="GIIL01006871">
    <property type="protein sequence ID" value="NOV50597.1"/>
    <property type="molecule type" value="Transcribed_RNA"/>
</dbReference>
<feature type="compositionally biased region" description="Basic and acidic residues" evidence="1">
    <location>
        <begin position="306"/>
        <end position="328"/>
    </location>
</feature>
<feature type="region of interest" description="Disordered" evidence="1">
    <location>
        <begin position="243"/>
        <end position="345"/>
    </location>
</feature>
<evidence type="ECO:0000313" key="3">
    <source>
        <dbReference type="EMBL" id="NOV50597.1"/>
    </source>
</evidence>
<protein>
    <submittedName>
        <fullName evidence="3">Putative serine/threonine-protein kinase</fullName>
    </submittedName>
</protein>
<dbReference type="GO" id="GO:0016301">
    <property type="term" value="F:kinase activity"/>
    <property type="evidence" value="ECO:0007669"/>
    <property type="project" value="UniProtKB-KW"/>
</dbReference>
<keyword evidence="3" id="KW-0418">Kinase</keyword>
<reference evidence="3" key="1">
    <citation type="submission" date="2020-03" db="EMBL/GenBank/DDBJ databases">
        <title>Transcriptomic Profiling of the Digestive Tract of the Rat Flea, Xenopsylla cheopis, Following Blood Feeding and Infection with Yersinia pestis.</title>
        <authorList>
            <person name="Bland D.M."/>
            <person name="Martens C.A."/>
            <person name="Virtaneva K."/>
            <person name="Kanakabandi K."/>
            <person name="Long D."/>
            <person name="Rosenke R."/>
            <person name="Saturday G.A."/>
            <person name="Hoyt F.H."/>
            <person name="Bruno D.P."/>
            <person name="Ribeiro J.M.C."/>
            <person name="Hinnebusch J."/>
        </authorList>
    </citation>
    <scope>NUCLEOTIDE SEQUENCE</scope>
</reference>
<dbReference type="AlphaFoldDB" id="A0A6M2E163"/>
<name>A0A6M2E163_XENCH</name>
<proteinExistence type="predicted"/>
<evidence type="ECO:0000256" key="1">
    <source>
        <dbReference type="SAM" id="MobiDB-lite"/>
    </source>
</evidence>
<keyword evidence="2" id="KW-0732">Signal</keyword>
<feature type="signal peptide" evidence="2">
    <location>
        <begin position="1"/>
        <end position="25"/>
    </location>
</feature>
<feature type="compositionally biased region" description="Polar residues" evidence="1">
    <location>
        <begin position="81"/>
        <end position="102"/>
    </location>
</feature>
<keyword evidence="3" id="KW-0808">Transferase</keyword>
<evidence type="ECO:0000256" key="2">
    <source>
        <dbReference type="SAM" id="SignalP"/>
    </source>
</evidence>
<accession>A0A6M2E163</accession>